<organism evidence="2 3">
    <name type="scientific">Cercophora scortea</name>
    <dbReference type="NCBI Taxonomy" id="314031"/>
    <lineage>
        <taxon>Eukaryota</taxon>
        <taxon>Fungi</taxon>
        <taxon>Dikarya</taxon>
        <taxon>Ascomycota</taxon>
        <taxon>Pezizomycotina</taxon>
        <taxon>Sordariomycetes</taxon>
        <taxon>Sordariomycetidae</taxon>
        <taxon>Sordariales</taxon>
        <taxon>Lasiosphaeriaceae</taxon>
        <taxon>Cercophora</taxon>
    </lineage>
</organism>
<accession>A0AAE0ML52</accession>
<reference evidence="2" key="1">
    <citation type="journal article" date="2023" name="Mol. Phylogenet. Evol.">
        <title>Genome-scale phylogeny and comparative genomics of the fungal order Sordariales.</title>
        <authorList>
            <person name="Hensen N."/>
            <person name="Bonometti L."/>
            <person name="Westerberg I."/>
            <person name="Brannstrom I.O."/>
            <person name="Guillou S."/>
            <person name="Cros-Aarteil S."/>
            <person name="Calhoun S."/>
            <person name="Haridas S."/>
            <person name="Kuo A."/>
            <person name="Mondo S."/>
            <person name="Pangilinan J."/>
            <person name="Riley R."/>
            <person name="LaButti K."/>
            <person name="Andreopoulos B."/>
            <person name="Lipzen A."/>
            <person name="Chen C."/>
            <person name="Yan M."/>
            <person name="Daum C."/>
            <person name="Ng V."/>
            <person name="Clum A."/>
            <person name="Steindorff A."/>
            <person name="Ohm R.A."/>
            <person name="Martin F."/>
            <person name="Silar P."/>
            <person name="Natvig D.O."/>
            <person name="Lalanne C."/>
            <person name="Gautier V."/>
            <person name="Ament-Velasquez S.L."/>
            <person name="Kruys A."/>
            <person name="Hutchinson M.I."/>
            <person name="Powell A.J."/>
            <person name="Barry K."/>
            <person name="Miller A.N."/>
            <person name="Grigoriev I.V."/>
            <person name="Debuchy R."/>
            <person name="Gladieux P."/>
            <person name="Hiltunen Thoren M."/>
            <person name="Johannesson H."/>
        </authorList>
    </citation>
    <scope>NUCLEOTIDE SEQUENCE</scope>
    <source>
        <strain evidence="2">SMH4131-1</strain>
    </source>
</reference>
<dbReference type="InterPro" id="IPR045518">
    <property type="entry name" value="2EXR"/>
</dbReference>
<protein>
    <recommendedName>
        <fullName evidence="1">2EXR domain-containing protein</fullName>
    </recommendedName>
</protein>
<dbReference type="EMBL" id="JAUEPO010000001">
    <property type="protein sequence ID" value="KAK3335104.1"/>
    <property type="molecule type" value="Genomic_DNA"/>
</dbReference>
<dbReference type="Proteomes" id="UP001286456">
    <property type="component" value="Unassembled WGS sequence"/>
</dbReference>
<dbReference type="Pfam" id="PF20150">
    <property type="entry name" value="2EXR"/>
    <property type="match status" value="1"/>
</dbReference>
<name>A0AAE0ML52_9PEZI</name>
<reference evidence="2" key="2">
    <citation type="submission" date="2023-06" db="EMBL/GenBank/DDBJ databases">
        <authorList>
            <consortium name="Lawrence Berkeley National Laboratory"/>
            <person name="Haridas S."/>
            <person name="Hensen N."/>
            <person name="Bonometti L."/>
            <person name="Westerberg I."/>
            <person name="Brannstrom I.O."/>
            <person name="Guillou S."/>
            <person name="Cros-Aarteil S."/>
            <person name="Calhoun S."/>
            <person name="Kuo A."/>
            <person name="Mondo S."/>
            <person name="Pangilinan J."/>
            <person name="Riley R."/>
            <person name="Labutti K."/>
            <person name="Andreopoulos B."/>
            <person name="Lipzen A."/>
            <person name="Chen C."/>
            <person name="Yanf M."/>
            <person name="Daum C."/>
            <person name="Ng V."/>
            <person name="Clum A."/>
            <person name="Steindorff A."/>
            <person name="Ohm R."/>
            <person name="Martin F."/>
            <person name="Silar P."/>
            <person name="Natvig D."/>
            <person name="Lalanne C."/>
            <person name="Gautier V."/>
            <person name="Ament-Velasquez S.L."/>
            <person name="Kruys A."/>
            <person name="Hutchinson M.I."/>
            <person name="Powell A.J."/>
            <person name="Barry K."/>
            <person name="Miller A.N."/>
            <person name="Grigoriev I.V."/>
            <person name="Debuchy R."/>
            <person name="Gladieux P."/>
            <person name="Thoren M.H."/>
            <person name="Johannesson H."/>
        </authorList>
    </citation>
    <scope>NUCLEOTIDE SEQUENCE</scope>
    <source>
        <strain evidence="2">SMH4131-1</strain>
    </source>
</reference>
<dbReference type="AlphaFoldDB" id="A0AAE0ML52"/>
<feature type="domain" description="2EXR" evidence="1">
    <location>
        <begin position="18"/>
        <end position="107"/>
    </location>
</feature>
<keyword evidence="3" id="KW-1185">Reference proteome</keyword>
<comment type="caution">
    <text evidence="2">The sequence shown here is derived from an EMBL/GenBank/DDBJ whole genome shotgun (WGS) entry which is preliminary data.</text>
</comment>
<evidence type="ECO:0000313" key="3">
    <source>
        <dbReference type="Proteomes" id="UP001286456"/>
    </source>
</evidence>
<evidence type="ECO:0000259" key="1">
    <source>
        <dbReference type="Pfam" id="PF20150"/>
    </source>
</evidence>
<proteinExistence type="predicted"/>
<sequence length="285" mass="31351">MTTPSSPQTAPAAQTGDFAQFSRLPPDIRHEIWRAASSSPASTPGVCIFTIAKPECCGPNSHRPAVHAPLVVHEPANPALLATSTEAYDIALRSKTPTRPYNPATDILYIPKDGFYNFMGDVCGRLGEPWVADIRHLALALPVADQGLWLPIALLRLASLQTLSIVYPAASGTFECHDDVPLPGDSSTPLRLLTEEERARLTIVADYEYETHGGTFPIRWRKNVDEHLTLVEGELVSNTLPNRRILNEEPVPIWDGDAQRLVLRYQARVFEPLKVKTFASGGRDV</sequence>
<evidence type="ECO:0000313" key="2">
    <source>
        <dbReference type="EMBL" id="KAK3335104.1"/>
    </source>
</evidence>
<gene>
    <name evidence="2" type="ORF">B0T19DRAFT_405612</name>
</gene>